<protein>
    <submittedName>
        <fullName evidence="3">Integrase catalytic domain-containing protein</fullName>
    </submittedName>
</protein>
<feature type="coiled-coil region" evidence="1">
    <location>
        <begin position="33"/>
        <end position="92"/>
    </location>
</feature>
<reference evidence="3" key="1">
    <citation type="submission" date="2020-08" db="EMBL/GenBank/DDBJ databases">
        <title>Multicomponent nature underlies the extraordinary mechanical properties of spider dragline silk.</title>
        <authorList>
            <person name="Kono N."/>
            <person name="Nakamura H."/>
            <person name="Mori M."/>
            <person name="Yoshida Y."/>
            <person name="Ohtoshi R."/>
            <person name="Malay A.D."/>
            <person name="Moran D.A.P."/>
            <person name="Tomita M."/>
            <person name="Numata K."/>
            <person name="Arakawa K."/>
        </authorList>
    </citation>
    <scope>NUCLEOTIDE SEQUENCE</scope>
</reference>
<dbReference type="InterPro" id="IPR001584">
    <property type="entry name" value="Integrase_cat-core"/>
</dbReference>
<keyword evidence="4" id="KW-1185">Reference proteome</keyword>
<keyword evidence="1" id="KW-0175">Coiled coil</keyword>
<dbReference type="GO" id="GO:0015074">
    <property type="term" value="P:DNA integration"/>
    <property type="evidence" value="ECO:0007669"/>
    <property type="project" value="InterPro"/>
</dbReference>
<dbReference type="Pfam" id="PF18701">
    <property type="entry name" value="DUF5641"/>
    <property type="match status" value="1"/>
</dbReference>
<dbReference type="SUPFAM" id="SSF53098">
    <property type="entry name" value="Ribonuclease H-like"/>
    <property type="match status" value="1"/>
</dbReference>
<accession>A0A8X6RLE2</accession>
<dbReference type="PROSITE" id="PS50994">
    <property type="entry name" value="INTEGRASE"/>
    <property type="match status" value="1"/>
</dbReference>
<dbReference type="AlphaFoldDB" id="A0A8X6RLE2"/>
<dbReference type="EMBL" id="BMAU01021149">
    <property type="protein sequence ID" value="GFX92565.1"/>
    <property type="molecule type" value="Genomic_DNA"/>
</dbReference>
<gene>
    <name evidence="3" type="primary">AVEN_68388_1</name>
    <name evidence="3" type="ORF">TNCV_2520241</name>
</gene>
<evidence type="ECO:0000259" key="2">
    <source>
        <dbReference type="PROSITE" id="PS50994"/>
    </source>
</evidence>
<dbReference type="InterPro" id="IPR041588">
    <property type="entry name" value="Integrase_H2C2"/>
</dbReference>
<dbReference type="Pfam" id="PF03564">
    <property type="entry name" value="DUF1759"/>
    <property type="match status" value="1"/>
</dbReference>
<dbReference type="InterPro" id="IPR005312">
    <property type="entry name" value="DUF1759"/>
</dbReference>
<dbReference type="Proteomes" id="UP000887159">
    <property type="component" value="Unassembled WGS sequence"/>
</dbReference>
<evidence type="ECO:0000256" key="1">
    <source>
        <dbReference type="SAM" id="Coils"/>
    </source>
</evidence>
<dbReference type="PANTHER" id="PTHR47331">
    <property type="entry name" value="PHD-TYPE DOMAIN-CONTAINING PROTEIN"/>
    <property type="match status" value="1"/>
</dbReference>
<organism evidence="3 4">
    <name type="scientific">Trichonephila clavipes</name>
    <name type="common">Golden silk orbweaver</name>
    <name type="synonym">Nephila clavipes</name>
    <dbReference type="NCBI Taxonomy" id="2585209"/>
    <lineage>
        <taxon>Eukaryota</taxon>
        <taxon>Metazoa</taxon>
        <taxon>Ecdysozoa</taxon>
        <taxon>Arthropoda</taxon>
        <taxon>Chelicerata</taxon>
        <taxon>Arachnida</taxon>
        <taxon>Araneae</taxon>
        <taxon>Araneomorphae</taxon>
        <taxon>Entelegynae</taxon>
        <taxon>Araneoidea</taxon>
        <taxon>Nephilidae</taxon>
        <taxon>Trichonephila</taxon>
    </lineage>
</organism>
<dbReference type="InterPro" id="IPR040676">
    <property type="entry name" value="DUF5641"/>
</dbReference>
<proteinExistence type="predicted"/>
<name>A0A8X6RLE2_TRICX</name>
<comment type="caution">
    <text evidence="3">The sequence shown here is derived from an EMBL/GenBank/DDBJ whole genome shotgun (WGS) entry which is preliminary data.</text>
</comment>
<evidence type="ECO:0000313" key="3">
    <source>
        <dbReference type="EMBL" id="GFX92565.1"/>
    </source>
</evidence>
<dbReference type="Pfam" id="PF17921">
    <property type="entry name" value="Integrase_H2C2"/>
    <property type="match status" value="1"/>
</dbReference>
<dbReference type="GO" id="GO:0003676">
    <property type="term" value="F:nucleic acid binding"/>
    <property type="evidence" value="ECO:0007669"/>
    <property type="project" value="InterPro"/>
</dbReference>
<evidence type="ECO:0000313" key="4">
    <source>
        <dbReference type="Proteomes" id="UP000887159"/>
    </source>
</evidence>
<dbReference type="Gene3D" id="3.30.420.10">
    <property type="entry name" value="Ribonuclease H-like superfamily/Ribonuclease H"/>
    <property type="match status" value="1"/>
</dbReference>
<feature type="domain" description="Integrase catalytic" evidence="2">
    <location>
        <begin position="422"/>
        <end position="615"/>
    </location>
</feature>
<dbReference type="InterPro" id="IPR036397">
    <property type="entry name" value="RNaseH_sf"/>
</dbReference>
<dbReference type="InterPro" id="IPR012337">
    <property type="entry name" value="RNaseH-like_sf"/>
</dbReference>
<sequence>MDKLNNSKRAIKGTITKIETFVEESGNHTPTKLDIKLKRVQEMNRKIDELKDQYYDIKDISESELQVIEADIQSMEDRLEELEVRIRDILNSFIAKSSVSSVHNHENAISQANSKLKLEIKLPEMPLPVFRASLQGDAKLLEAVDDSFESLITALKTRFENKRLLTETHINAILEIEKLTSESARDIRTMTDILSKNIRALKLLGFERNNLSDLILLNIILKKIDRETRKQFEQSIDSNQIPELDTFIMFLEKRSQTIDSINRSAPITHKPKQVPFHKDDLSKRSNNYTKLLHILNYIFRFLHNSRNPSVKRSGQLDYIEVNEAELCLIKNLQASAFQEEIEFLAKSSGCSKKGKLFSLNPFLDGNQILRVGRRLQNSDLTYSQKHPAILPADHLLTKLIMINIHNRNFHLGPQALLYCTTQRFWPLRGRSIARKIVHECVVCFKNKPIVANHLMGSLPREETSKAVHLEIVSDLTTDAFLATLKRFVARREKCATISSDNAKNFVGANRELKRLHNLLKFPEEKLSSYLSSEGISWNFMPPRAPNFGGLWEAGVKSFKFYLKRAVGNLKMTLEEFLTIITQIEGILNSRPITPLSEDIDDLEVLTPGHFLIGRPITSISEPNLLDKTENTLSRWQKLTKIVQHIWTKWSRDYLNNLQQRNKWQFHKDNVKLNTMVLIKDDNLPVNKWSLGRITKLAPGTDGKVRVVEIKTNKGNIKRSIGKVCVLPLDN</sequence>